<feature type="compositionally biased region" description="Basic and acidic residues" evidence="1">
    <location>
        <begin position="612"/>
        <end position="637"/>
    </location>
</feature>
<feature type="compositionally biased region" description="Polar residues" evidence="1">
    <location>
        <begin position="259"/>
        <end position="272"/>
    </location>
</feature>
<feature type="compositionally biased region" description="Basic and acidic residues" evidence="1">
    <location>
        <begin position="534"/>
        <end position="548"/>
    </location>
</feature>
<feature type="compositionally biased region" description="Low complexity" evidence="1">
    <location>
        <begin position="84"/>
        <end position="97"/>
    </location>
</feature>
<dbReference type="Proteomes" id="UP000591131">
    <property type="component" value="Unassembled WGS sequence"/>
</dbReference>
<feature type="compositionally biased region" description="Acidic residues" evidence="1">
    <location>
        <begin position="345"/>
        <end position="357"/>
    </location>
</feature>
<dbReference type="AlphaFoldDB" id="A0A7J6MZ01"/>
<feature type="compositionally biased region" description="Basic and acidic residues" evidence="1">
    <location>
        <begin position="279"/>
        <end position="291"/>
    </location>
</feature>
<feature type="region of interest" description="Disordered" evidence="1">
    <location>
        <begin position="210"/>
        <end position="291"/>
    </location>
</feature>
<protein>
    <submittedName>
        <fullName evidence="2">Uncharacterized protein</fullName>
    </submittedName>
</protein>
<dbReference type="EMBL" id="JAAPAO010000027">
    <property type="protein sequence ID" value="KAF4676825.1"/>
    <property type="molecule type" value="Genomic_DNA"/>
</dbReference>
<accession>A0A7J6MZ01</accession>
<feature type="compositionally biased region" description="Polar residues" evidence="1">
    <location>
        <begin position="577"/>
        <end position="589"/>
    </location>
</feature>
<feature type="region of interest" description="Disordered" evidence="1">
    <location>
        <begin position="66"/>
        <end position="195"/>
    </location>
</feature>
<feature type="compositionally biased region" description="Polar residues" evidence="1">
    <location>
        <begin position="1"/>
        <end position="11"/>
    </location>
</feature>
<name>A0A7J6MZ01_PERCH</name>
<feature type="compositionally biased region" description="Low complexity" evidence="1">
    <location>
        <begin position="161"/>
        <end position="170"/>
    </location>
</feature>
<feature type="compositionally biased region" description="Polar residues" evidence="1">
    <location>
        <begin position="34"/>
        <end position="43"/>
    </location>
</feature>
<feature type="compositionally biased region" description="Basic and acidic residues" evidence="1">
    <location>
        <begin position="450"/>
        <end position="474"/>
    </location>
</feature>
<sequence>MGGSPTGQDSDASPLAEAKAEFTPLRPYSKRSRISQARNTSSVIDPRSPEVAKPLVFDCDAEVVEVRSSPARSTPQKPPKRPKIPLGGSSSSKSPLESIDENAPPRENDINTHRAVVPDPTRPEERPNERAVSLDCLKKARKTAQEETPGNEEKLPLDCTSLESSASSNSEIEERGGTNEPLVSQKANDGIKEREESDLFTKLVEYFRGSPSKVETSIGGGKEQVGTSENGTDNTKSKEWIGTSENGTVNRKNEECIGTSENGTDNTGSEKSISSREMGPPERVEGDQVDDVLRETVATVVAELSGRAARKTEDDESQLVEIAIDPLTGSFAVVEAGMQSLIEEESLSEEVTSEEQAEVAPVQGDTKSNGNDEEIDCDEVEHGAADSELDNVKRGSSEAVECEPESAEESGILGRMSRLINSEIQLALENWGNGKEDGGAVSSVEEMEEFQSRETMDETKNEGAQRKADDIEEKKSPTVFDRLFSLVVANETSETVKEPVKKGSHTSTPANASNGDGNFRSQEGHEIVQLVDELSERPDRGDSDKLGFWDRLMQPRSGKKPATSTSRSDVVEKPANSPGSSTRSPTSVAWSRFKGMFDNSKNTKATVLPEAPLRDGSYRNRRASELTSEKLEESMRA</sequence>
<feature type="region of interest" description="Disordered" evidence="1">
    <location>
        <begin position="431"/>
        <end position="474"/>
    </location>
</feature>
<organism evidence="2 3">
    <name type="scientific">Perkinsus chesapeaki</name>
    <name type="common">Clam parasite</name>
    <name type="synonym">Perkinsus andrewsi</name>
    <dbReference type="NCBI Taxonomy" id="330153"/>
    <lineage>
        <taxon>Eukaryota</taxon>
        <taxon>Sar</taxon>
        <taxon>Alveolata</taxon>
        <taxon>Perkinsozoa</taxon>
        <taxon>Perkinsea</taxon>
        <taxon>Perkinsida</taxon>
        <taxon>Perkinsidae</taxon>
        <taxon>Perkinsus</taxon>
    </lineage>
</organism>
<feature type="region of interest" description="Disordered" evidence="1">
    <location>
        <begin position="1"/>
        <end position="53"/>
    </location>
</feature>
<feature type="compositionally biased region" description="Polar residues" evidence="1">
    <location>
        <begin position="505"/>
        <end position="521"/>
    </location>
</feature>
<evidence type="ECO:0000313" key="2">
    <source>
        <dbReference type="EMBL" id="KAF4676825.1"/>
    </source>
</evidence>
<comment type="caution">
    <text evidence="2">The sequence shown here is derived from an EMBL/GenBank/DDBJ whole genome shotgun (WGS) entry which is preliminary data.</text>
</comment>
<feature type="region of interest" description="Disordered" evidence="1">
    <location>
        <begin position="345"/>
        <end position="414"/>
    </location>
</feature>
<reference evidence="2 3" key="1">
    <citation type="submission" date="2020-04" db="EMBL/GenBank/DDBJ databases">
        <title>Perkinsus chesapeaki whole genome sequence.</title>
        <authorList>
            <person name="Bogema D.R."/>
        </authorList>
    </citation>
    <scope>NUCLEOTIDE SEQUENCE [LARGE SCALE GENOMIC DNA]</scope>
    <source>
        <strain evidence="2">ATCC PRA-425</strain>
    </source>
</reference>
<feature type="compositionally biased region" description="Basic and acidic residues" evidence="1">
    <location>
        <begin position="103"/>
        <end position="112"/>
    </location>
</feature>
<feature type="compositionally biased region" description="Polar residues" evidence="1">
    <location>
        <begin position="225"/>
        <end position="234"/>
    </location>
</feature>
<evidence type="ECO:0000256" key="1">
    <source>
        <dbReference type="SAM" id="MobiDB-lite"/>
    </source>
</evidence>
<keyword evidence="3" id="KW-1185">Reference proteome</keyword>
<feature type="region of interest" description="Disordered" evidence="1">
    <location>
        <begin position="491"/>
        <end position="637"/>
    </location>
</feature>
<gene>
    <name evidence="2" type="ORF">FOL47_004759</name>
</gene>
<feature type="compositionally biased region" description="Basic and acidic residues" evidence="1">
    <location>
        <begin position="380"/>
        <end position="396"/>
    </location>
</feature>
<evidence type="ECO:0000313" key="3">
    <source>
        <dbReference type="Proteomes" id="UP000591131"/>
    </source>
</evidence>
<proteinExistence type="predicted"/>